<gene>
    <name evidence="1" type="ORF">Mucpa_5697</name>
</gene>
<name>H1Y3J8_9SPHI</name>
<reference evidence="1" key="1">
    <citation type="submission" date="2011-09" db="EMBL/GenBank/DDBJ databases">
        <title>The permanent draft genome of Mucilaginibacter paludis DSM 18603.</title>
        <authorList>
            <consortium name="US DOE Joint Genome Institute (JGI-PGF)"/>
            <person name="Lucas S."/>
            <person name="Han J."/>
            <person name="Lapidus A."/>
            <person name="Bruce D."/>
            <person name="Goodwin L."/>
            <person name="Pitluck S."/>
            <person name="Peters L."/>
            <person name="Kyrpides N."/>
            <person name="Mavromatis K."/>
            <person name="Ivanova N."/>
            <person name="Mikhailova N."/>
            <person name="Held B."/>
            <person name="Detter J.C."/>
            <person name="Tapia R."/>
            <person name="Han C."/>
            <person name="Land M."/>
            <person name="Hauser L."/>
            <person name="Markowitz V."/>
            <person name="Cheng J.-F."/>
            <person name="Hugenholtz P."/>
            <person name="Woyke T."/>
            <person name="Wu D."/>
            <person name="Tindall B."/>
            <person name="Brambilla E."/>
            <person name="Klenk H.-P."/>
            <person name="Eisen J.A."/>
        </authorList>
    </citation>
    <scope>NUCLEOTIDE SEQUENCE [LARGE SCALE GENOMIC DNA]</scope>
    <source>
        <strain evidence="1">DSM 18603</strain>
    </source>
</reference>
<evidence type="ECO:0000313" key="1">
    <source>
        <dbReference type="EMBL" id="EHQ29766.1"/>
    </source>
</evidence>
<dbReference type="STRING" id="714943.Mucpa_5697"/>
<dbReference type="EMBL" id="CM001403">
    <property type="protein sequence ID" value="EHQ29766.1"/>
    <property type="molecule type" value="Genomic_DNA"/>
</dbReference>
<evidence type="ECO:0000313" key="2">
    <source>
        <dbReference type="Proteomes" id="UP000002774"/>
    </source>
</evidence>
<keyword evidence="2" id="KW-1185">Reference proteome</keyword>
<dbReference type="Proteomes" id="UP000002774">
    <property type="component" value="Chromosome"/>
</dbReference>
<proteinExistence type="predicted"/>
<protein>
    <submittedName>
        <fullName evidence="1">Uncharacterized protein</fullName>
    </submittedName>
</protein>
<sequence length="73" mass="7924">MAEGYAALIAGDMSNAETSIFVLHNCREAMGCFLYLPVPAIAKWLSGDCLRLRIAHRIVRGVGGADPVLFMRS</sequence>
<dbReference type="HOGENOM" id="CLU_2700726_0_0_10"/>
<dbReference type="AlphaFoldDB" id="H1Y3J8"/>
<organism evidence="1 2">
    <name type="scientific">Mucilaginibacter paludis DSM 18603</name>
    <dbReference type="NCBI Taxonomy" id="714943"/>
    <lineage>
        <taxon>Bacteria</taxon>
        <taxon>Pseudomonadati</taxon>
        <taxon>Bacteroidota</taxon>
        <taxon>Sphingobacteriia</taxon>
        <taxon>Sphingobacteriales</taxon>
        <taxon>Sphingobacteriaceae</taxon>
        <taxon>Mucilaginibacter</taxon>
    </lineage>
</organism>
<accession>H1Y3J8</accession>